<accession>A0A2N5W970</accession>
<dbReference type="EMBL" id="PGCJ01000001">
    <property type="protein sequence ID" value="PLW58793.1"/>
    <property type="molecule type" value="Genomic_DNA"/>
</dbReference>
<evidence type="ECO:0000313" key="2">
    <source>
        <dbReference type="Proteomes" id="UP000235388"/>
    </source>
</evidence>
<comment type="caution">
    <text evidence="1">The sequence shown here is derived from an EMBL/GenBank/DDBJ whole genome shotgun (WGS) entry which is preliminary data.</text>
</comment>
<sequence length="56" mass="6198">MGFDRTVQSHVGQDGWTGLSNIALDNPVRCCVGQAHQMGFFQWCGFPTLLALQMRA</sequence>
<gene>
    <name evidence="1" type="ORF">PCANC_00336</name>
</gene>
<dbReference type="Proteomes" id="UP000235388">
    <property type="component" value="Unassembled WGS sequence"/>
</dbReference>
<proteinExistence type="predicted"/>
<evidence type="ECO:0000313" key="1">
    <source>
        <dbReference type="EMBL" id="PLW58793.1"/>
    </source>
</evidence>
<organism evidence="1 2">
    <name type="scientific">Puccinia coronata f. sp. avenae</name>
    <dbReference type="NCBI Taxonomy" id="200324"/>
    <lineage>
        <taxon>Eukaryota</taxon>
        <taxon>Fungi</taxon>
        <taxon>Dikarya</taxon>
        <taxon>Basidiomycota</taxon>
        <taxon>Pucciniomycotina</taxon>
        <taxon>Pucciniomycetes</taxon>
        <taxon>Pucciniales</taxon>
        <taxon>Pucciniaceae</taxon>
        <taxon>Puccinia</taxon>
    </lineage>
</organism>
<name>A0A2N5W970_9BASI</name>
<protein>
    <submittedName>
        <fullName evidence="1">Uncharacterized protein</fullName>
    </submittedName>
</protein>
<dbReference type="AlphaFoldDB" id="A0A2N5W970"/>
<reference evidence="1 2" key="1">
    <citation type="submission" date="2017-11" db="EMBL/GenBank/DDBJ databases">
        <title>De novo assembly and phasing of dikaryotic genomes from two isolates of Puccinia coronata f. sp. avenae, the causal agent of oat crown rust.</title>
        <authorList>
            <person name="Miller M.E."/>
            <person name="Zhang Y."/>
            <person name="Omidvar V."/>
            <person name="Sperschneider J."/>
            <person name="Schwessinger B."/>
            <person name="Raley C."/>
            <person name="Palmer J.M."/>
            <person name="Garnica D."/>
            <person name="Upadhyaya N."/>
            <person name="Rathjen J."/>
            <person name="Taylor J.M."/>
            <person name="Park R.F."/>
            <person name="Dodds P.N."/>
            <person name="Hirsch C.D."/>
            <person name="Kianian S.F."/>
            <person name="Figueroa M."/>
        </authorList>
    </citation>
    <scope>NUCLEOTIDE SEQUENCE [LARGE SCALE GENOMIC DNA]</scope>
    <source>
        <strain evidence="1">12NC29</strain>
    </source>
</reference>
<keyword evidence="2" id="KW-1185">Reference proteome</keyword>